<evidence type="ECO:0000256" key="1">
    <source>
        <dbReference type="SAM" id="MobiDB-lite"/>
    </source>
</evidence>
<feature type="compositionally biased region" description="Low complexity" evidence="1">
    <location>
        <begin position="104"/>
        <end position="115"/>
    </location>
</feature>
<protein>
    <submittedName>
        <fullName evidence="2">Uncharacterized protein</fullName>
    </submittedName>
</protein>
<feature type="region of interest" description="Disordered" evidence="1">
    <location>
        <begin position="1"/>
        <end position="134"/>
    </location>
</feature>
<dbReference type="EMBL" id="JANPWB010000011">
    <property type="protein sequence ID" value="KAJ1123751.1"/>
    <property type="molecule type" value="Genomic_DNA"/>
</dbReference>
<organism evidence="2 3">
    <name type="scientific">Pleurodeles waltl</name>
    <name type="common">Iberian ribbed newt</name>
    <dbReference type="NCBI Taxonomy" id="8319"/>
    <lineage>
        <taxon>Eukaryota</taxon>
        <taxon>Metazoa</taxon>
        <taxon>Chordata</taxon>
        <taxon>Craniata</taxon>
        <taxon>Vertebrata</taxon>
        <taxon>Euteleostomi</taxon>
        <taxon>Amphibia</taxon>
        <taxon>Batrachia</taxon>
        <taxon>Caudata</taxon>
        <taxon>Salamandroidea</taxon>
        <taxon>Salamandridae</taxon>
        <taxon>Pleurodelinae</taxon>
        <taxon>Pleurodeles</taxon>
    </lineage>
</organism>
<name>A0AAV7P6F5_PLEWA</name>
<reference evidence="2" key="1">
    <citation type="journal article" date="2022" name="bioRxiv">
        <title>Sequencing and chromosome-scale assembly of the giantPleurodeles waltlgenome.</title>
        <authorList>
            <person name="Brown T."/>
            <person name="Elewa A."/>
            <person name="Iarovenko S."/>
            <person name="Subramanian E."/>
            <person name="Araus A.J."/>
            <person name="Petzold A."/>
            <person name="Susuki M."/>
            <person name="Suzuki K.-i.T."/>
            <person name="Hayashi T."/>
            <person name="Toyoda A."/>
            <person name="Oliveira C."/>
            <person name="Osipova E."/>
            <person name="Leigh N.D."/>
            <person name="Simon A."/>
            <person name="Yun M.H."/>
        </authorList>
    </citation>
    <scope>NUCLEOTIDE SEQUENCE</scope>
    <source>
        <strain evidence="2">20211129_DDA</strain>
        <tissue evidence="2">Liver</tissue>
    </source>
</reference>
<evidence type="ECO:0000313" key="3">
    <source>
        <dbReference type="Proteomes" id="UP001066276"/>
    </source>
</evidence>
<comment type="caution">
    <text evidence="2">The sequence shown here is derived from an EMBL/GenBank/DDBJ whole genome shotgun (WGS) entry which is preliminary data.</text>
</comment>
<dbReference type="AlphaFoldDB" id="A0AAV7P6F5"/>
<proteinExistence type="predicted"/>
<keyword evidence="3" id="KW-1185">Reference proteome</keyword>
<evidence type="ECO:0000313" key="2">
    <source>
        <dbReference type="EMBL" id="KAJ1123751.1"/>
    </source>
</evidence>
<sequence>MSRGPPAPIGAPGFSGLRRACSARPPRRASQSEESSPHCGPPLSLPASCHGPPQQALPSSGPEAIRAAGGFLRWPAPRRFPSPRGPCSRSQHRLLPSRSQHPLSEAAASKASGSAPVLPGRPGRHIGFRLVGSR</sequence>
<gene>
    <name evidence="2" type="ORF">NDU88_002218</name>
</gene>
<accession>A0AAV7P6F5</accession>
<dbReference type="Proteomes" id="UP001066276">
    <property type="component" value="Chromosome 7"/>
</dbReference>